<evidence type="ECO:0000256" key="1">
    <source>
        <dbReference type="SAM" id="Coils"/>
    </source>
</evidence>
<name>A0A562QIE5_9PSED</name>
<evidence type="ECO:0000313" key="2">
    <source>
        <dbReference type="EMBL" id="TWI56485.1"/>
    </source>
</evidence>
<dbReference type="EMBL" id="VLKY01000003">
    <property type="protein sequence ID" value="TWI56485.1"/>
    <property type="molecule type" value="Genomic_DNA"/>
</dbReference>
<keyword evidence="2" id="KW-0808">Transferase</keyword>
<keyword evidence="2" id="KW-0489">Methyltransferase</keyword>
<organism evidence="2 3">
    <name type="scientific">Pseudomonas duriflava</name>
    <dbReference type="NCBI Taxonomy" id="459528"/>
    <lineage>
        <taxon>Bacteria</taxon>
        <taxon>Pseudomonadati</taxon>
        <taxon>Pseudomonadota</taxon>
        <taxon>Gammaproteobacteria</taxon>
        <taxon>Pseudomonadales</taxon>
        <taxon>Pseudomonadaceae</taxon>
        <taxon>Pseudomonas</taxon>
    </lineage>
</organism>
<dbReference type="InterPro" id="IPR029063">
    <property type="entry name" value="SAM-dependent_MTases_sf"/>
</dbReference>
<accession>A0A562QIE5</accession>
<comment type="caution">
    <text evidence="2">The sequence shown here is derived from an EMBL/GenBank/DDBJ whole genome shotgun (WGS) entry which is preliminary data.</text>
</comment>
<keyword evidence="3" id="KW-1185">Reference proteome</keyword>
<proteinExistence type="predicted"/>
<dbReference type="GO" id="GO:0008168">
    <property type="term" value="F:methyltransferase activity"/>
    <property type="evidence" value="ECO:0007669"/>
    <property type="project" value="UniProtKB-KW"/>
</dbReference>
<dbReference type="AlphaFoldDB" id="A0A562QIE5"/>
<dbReference type="GO" id="GO:0032259">
    <property type="term" value="P:methylation"/>
    <property type="evidence" value="ECO:0007669"/>
    <property type="project" value="UniProtKB-KW"/>
</dbReference>
<protein>
    <submittedName>
        <fullName evidence="2">O-antigen chain-terminating methyltransferase</fullName>
    </submittedName>
</protein>
<reference evidence="2 3" key="1">
    <citation type="journal article" date="2015" name="Stand. Genomic Sci.">
        <title>Genomic Encyclopedia of Bacterial and Archaeal Type Strains, Phase III: the genomes of soil and plant-associated and newly described type strains.</title>
        <authorList>
            <person name="Whitman W.B."/>
            <person name="Woyke T."/>
            <person name="Klenk H.P."/>
            <person name="Zhou Y."/>
            <person name="Lilburn T.G."/>
            <person name="Beck B.J."/>
            <person name="De Vos P."/>
            <person name="Vandamme P."/>
            <person name="Eisen J.A."/>
            <person name="Garrity G."/>
            <person name="Hugenholtz P."/>
            <person name="Kyrpides N.C."/>
        </authorList>
    </citation>
    <scope>NUCLEOTIDE SEQUENCE [LARGE SCALE GENOMIC DNA]</scope>
    <source>
        <strain evidence="2 3">CGMCC 1.6858</strain>
    </source>
</reference>
<dbReference type="SUPFAM" id="SSF53335">
    <property type="entry name" value="S-adenosyl-L-methionine-dependent methyltransferases"/>
    <property type="match status" value="1"/>
</dbReference>
<evidence type="ECO:0000313" key="3">
    <source>
        <dbReference type="Proteomes" id="UP000316905"/>
    </source>
</evidence>
<dbReference type="OrthoDB" id="9801609at2"/>
<dbReference type="RefSeq" id="WP_145138805.1">
    <property type="nucleotide sequence ID" value="NZ_VLKY01000003.1"/>
</dbReference>
<sequence>MSGSFYRAFEDRYRGSRELIKHRQEVYLPFIQPLKELYSECSVLDIGCGRGEWLELLMESGFQARGIDLDEGMLEACHILELPAKQGEALATLKALPENSQAVVSGFHIAEHIPFPILQDIFAEVVRVLKPAGLLILETPNAENIVVGTNNFYLDPTHERPIPHLLLSFLAEYSGFARTKLLRLQENLEEELGSIGLKSVLTGVSQDYAVIAQKAGEAESLSLFDPVFAEEYGVSLDFLAQQYDVQIKETIQSIEGRLDEGLERDLSIHEKLKQLQDNSSRLTEEIQAKVSSSTLNDQLMLIEKRLEEARVVSQQLLKETRAVNEAHLHEIKNFNKTLQCEFKNINQKNQLLEDMQQQLNASLSNAHTWYLRATALEEQVKALHASTSWRITAPMRLATHVSRMFAREPTVAVRQATLKVKIAVYPWLLKAMRKVARNPKYKHKALEILQRYPRIYARLLNIAYKEGMAGSAAPDIQSNVVAHPYNPNSFIQGTEPELSDLSLSAQNYYQNLKTAIQAQHKEPR</sequence>
<dbReference type="Proteomes" id="UP000316905">
    <property type="component" value="Unassembled WGS sequence"/>
</dbReference>
<dbReference type="Pfam" id="PF13489">
    <property type="entry name" value="Methyltransf_23"/>
    <property type="match status" value="1"/>
</dbReference>
<dbReference type="CDD" id="cd02440">
    <property type="entry name" value="AdoMet_MTases"/>
    <property type="match status" value="1"/>
</dbReference>
<keyword evidence="1" id="KW-0175">Coiled coil</keyword>
<feature type="coiled-coil region" evidence="1">
    <location>
        <begin position="272"/>
        <end position="365"/>
    </location>
</feature>
<dbReference type="Gene3D" id="3.40.50.150">
    <property type="entry name" value="Vaccinia Virus protein VP39"/>
    <property type="match status" value="1"/>
</dbReference>
<gene>
    <name evidence="2" type="ORF">IQ22_00934</name>
</gene>